<accession>A0AA36GW44</accession>
<dbReference type="FunFam" id="3.30.1370.210:FF:000018">
    <property type="entry name" value="Predicted protein"/>
    <property type="match status" value="1"/>
</dbReference>
<dbReference type="PANTHER" id="PTHR12675">
    <property type="entry name" value="MUSCLEBLIND-LIKE PROTEIN"/>
    <property type="match status" value="1"/>
</dbReference>
<evidence type="ECO:0000256" key="4">
    <source>
        <dbReference type="ARBA" id="ARBA00022833"/>
    </source>
</evidence>
<dbReference type="Gene3D" id="3.30.1370.210">
    <property type="match status" value="2"/>
</dbReference>
<evidence type="ECO:0000259" key="7">
    <source>
        <dbReference type="PROSITE" id="PS50103"/>
    </source>
</evidence>
<feature type="domain" description="C3H1-type" evidence="7">
    <location>
        <begin position="156"/>
        <end position="184"/>
    </location>
</feature>
<feature type="compositionally biased region" description="Gly residues" evidence="6">
    <location>
        <begin position="200"/>
        <end position="221"/>
    </location>
</feature>
<name>A0AA36GW44_CYLNA</name>
<evidence type="ECO:0000256" key="6">
    <source>
        <dbReference type="SAM" id="MobiDB-lite"/>
    </source>
</evidence>
<protein>
    <recommendedName>
        <fullName evidence="7">C3H1-type domain-containing protein</fullName>
    </recommendedName>
</protein>
<dbReference type="GO" id="GO:0008270">
    <property type="term" value="F:zinc ion binding"/>
    <property type="evidence" value="ECO:0007669"/>
    <property type="project" value="UniProtKB-KW"/>
</dbReference>
<feature type="domain" description="C3H1-type" evidence="7">
    <location>
        <begin position="73"/>
        <end position="95"/>
    </location>
</feature>
<gene>
    <name evidence="8" type="ORF">CYNAS_LOCUS11187</name>
</gene>
<feature type="compositionally biased region" description="Basic and acidic residues" evidence="6">
    <location>
        <begin position="239"/>
        <end position="249"/>
    </location>
</feature>
<evidence type="ECO:0000256" key="2">
    <source>
        <dbReference type="ARBA" id="ARBA00022737"/>
    </source>
</evidence>
<feature type="region of interest" description="Disordered" evidence="6">
    <location>
        <begin position="33"/>
        <end position="69"/>
    </location>
</feature>
<proteinExistence type="predicted"/>
<comment type="caution">
    <text evidence="8">The sequence shown here is derived from an EMBL/GenBank/DDBJ whole genome shotgun (WGS) entry which is preliminary data.</text>
</comment>
<keyword evidence="9" id="KW-1185">Reference proteome</keyword>
<keyword evidence="2" id="KW-0677">Repeat</keyword>
<feature type="compositionally biased region" description="Basic and acidic residues" evidence="6">
    <location>
        <begin position="33"/>
        <end position="48"/>
    </location>
</feature>
<feature type="region of interest" description="Disordered" evidence="6">
    <location>
        <begin position="191"/>
        <end position="249"/>
    </location>
</feature>
<organism evidence="8 9">
    <name type="scientific">Cylicocyclus nassatus</name>
    <name type="common">Nematode worm</name>
    <dbReference type="NCBI Taxonomy" id="53992"/>
    <lineage>
        <taxon>Eukaryota</taxon>
        <taxon>Metazoa</taxon>
        <taxon>Ecdysozoa</taxon>
        <taxon>Nematoda</taxon>
        <taxon>Chromadorea</taxon>
        <taxon>Rhabditida</taxon>
        <taxon>Rhabditina</taxon>
        <taxon>Rhabditomorpha</taxon>
        <taxon>Strongyloidea</taxon>
        <taxon>Strongylidae</taxon>
        <taxon>Cylicocyclus</taxon>
    </lineage>
</organism>
<dbReference type="Pfam" id="PF00642">
    <property type="entry name" value="zf-CCCH"/>
    <property type="match status" value="1"/>
</dbReference>
<dbReference type="Proteomes" id="UP001176961">
    <property type="component" value="Unassembled WGS sequence"/>
</dbReference>
<dbReference type="SMART" id="SM00356">
    <property type="entry name" value="ZnF_C3H1"/>
    <property type="match status" value="2"/>
</dbReference>
<evidence type="ECO:0000256" key="1">
    <source>
        <dbReference type="ARBA" id="ARBA00022723"/>
    </source>
</evidence>
<dbReference type="PANTHER" id="PTHR12675:SF6">
    <property type="entry name" value="ZINC FINGER CCCH DOMAIN-CONTAINING PROTEIN 10"/>
    <property type="match status" value="1"/>
</dbReference>
<feature type="zinc finger region" description="C3H1-type" evidence="5">
    <location>
        <begin position="156"/>
        <end position="184"/>
    </location>
</feature>
<dbReference type="EMBL" id="CATQJL010000223">
    <property type="protein sequence ID" value="CAJ0599204.1"/>
    <property type="molecule type" value="Genomic_DNA"/>
</dbReference>
<evidence type="ECO:0000256" key="3">
    <source>
        <dbReference type="ARBA" id="ARBA00022771"/>
    </source>
</evidence>
<keyword evidence="3 5" id="KW-0863">Zinc-finger</keyword>
<evidence type="ECO:0000256" key="5">
    <source>
        <dbReference type="PROSITE-ProRule" id="PRU00723"/>
    </source>
</evidence>
<evidence type="ECO:0000313" key="8">
    <source>
        <dbReference type="EMBL" id="CAJ0599204.1"/>
    </source>
</evidence>
<dbReference type="InterPro" id="IPR036855">
    <property type="entry name" value="Znf_CCCH_sf"/>
</dbReference>
<dbReference type="GO" id="GO:0043484">
    <property type="term" value="P:regulation of RNA splicing"/>
    <property type="evidence" value="ECO:0007669"/>
    <property type="project" value="TreeGrafter"/>
</dbReference>
<dbReference type="GO" id="GO:0003723">
    <property type="term" value="F:RNA binding"/>
    <property type="evidence" value="ECO:0007669"/>
    <property type="project" value="TreeGrafter"/>
</dbReference>
<sequence length="321" mass="35619">MQSLSLGIQSQLVLTYQCSIDVTGSLHQSFAKKMTEDRSDMKKDDSESKGANGDRGGSPSNENGAEREHRDDVCRDFLKNICNRGSRCKFYHPADSKQRTEDMINFCIDFQNRGCMRDNCRFVHASREEVERYKHTREVTLPLARAIAAVTQGDTIAGIPVCKEFQSGKCARGAQRCRYWHVNVEEERERRLRGLPPSGGPAGRFGGPSGSRYGGPPGGSLYGLAPLGMRRAGPPLDGPYEKRSRMEESRVTELERKNAELSKEVETLKRELQREHERYEDLYALFRQQSGGAGAAPSKAAAQSGYGVGGYGNWNAGGGWQ</sequence>
<dbReference type="InterPro" id="IPR000571">
    <property type="entry name" value="Znf_CCCH"/>
</dbReference>
<dbReference type="SUPFAM" id="SSF90229">
    <property type="entry name" value="CCCH zinc finger"/>
    <property type="match status" value="1"/>
</dbReference>
<keyword evidence="4 5" id="KW-0862">Zinc</keyword>
<dbReference type="AlphaFoldDB" id="A0AA36GW44"/>
<feature type="zinc finger region" description="C3H1-type" evidence="5">
    <location>
        <begin position="73"/>
        <end position="95"/>
    </location>
</feature>
<dbReference type="PROSITE" id="PS50103">
    <property type="entry name" value="ZF_C3H1"/>
    <property type="match status" value="2"/>
</dbReference>
<keyword evidence="1 5" id="KW-0479">Metal-binding</keyword>
<reference evidence="8" key="1">
    <citation type="submission" date="2023-07" db="EMBL/GenBank/DDBJ databases">
        <authorList>
            <consortium name="CYATHOMIX"/>
        </authorList>
    </citation>
    <scope>NUCLEOTIDE SEQUENCE</scope>
    <source>
        <strain evidence="8">N/A</strain>
    </source>
</reference>
<evidence type="ECO:0000313" key="9">
    <source>
        <dbReference type="Proteomes" id="UP001176961"/>
    </source>
</evidence>